<dbReference type="PROSITE" id="PS51186">
    <property type="entry name" value="GNAT"/>
    <property type="match status" value="1"/>
</dbReference>
<keyword evidence="3" id="KW-1185">Reference proteome</keyword>
<gene>
    <name evidence="2" type="ORF">F1189_09065</name>
</gene>
<dbReference type="Gene3D" id="3.40.630.30">
    <property type="match status" value="1"/>
</dbReference>
<dbReference type="Proteomes" id="UP000325255">
    <property type="component" value="Unassembled WGS sequence"/>
</dbReference>
<name>A0A5M6IW92_9PROT</name>
<dbReference type="OrthoDB" id="359414at2"/>
<keyword evidence="2" id="KW-0808">Transferase</keyword>
<sequence length="158" mass="17147">MTAADLDEVERVGDRVHPDYPETAAVFGERLQRYPAGCLVFQGPGSILGYTISHPWRLGQPPKLNVVLGSLPERPDTFYIHDVALLPEARGSGAGGAAVALLTRQAVASGLGNMSLVAVSGASGFWRRHGFDVLETPEIRAKLAEYGESSRFMVRWLR</sequence>
<protein>
    <submittedName>
        <fullName evidence="2">GNAT family N-acetyltransferase</fullName>
    </submittedName>
</protein>
<feature type="domain" description="N-acetyltransferase" evidence="1">
    <location>
        <begin position="1"/>
        <end position="158"/>
    </location>
</feature>
<accession>A0A5M6IW92</accession>
<dbReference type="InterPro" id="IPR016181">
    <property type="entry name" value="Acyl_CoA_acyltransferase"/>
</dbReference>
<comment type="caution">
    <text evidence="2">The sequence shown here is derived from an EMBL/GenBank/DDBJ whole genome shotgun (WGS) entry which is preliminary data.</text>
</comment>
<dbReference type="SUPFAM" id="SSF55729">
    <property type="entry name" value="Acyl-CoA N-acyltransferases (Nat)"/>
    <property type="match status" value="1"/>
</dbReference>
<reference evidence="2 3" key="1">
    <citation type="submission" date="2019-09" db="EMBL/GenBank/DDBJ databases">
        <title>Genome sequence of Rhodovastum atsumiense, a diverse member of the Acetobacteraceae family of non-sulfur purple photosynthetic bacteria.</title>
        <authorList>
            <person name="Meyer T."/>
            <person name="Kyndt J."/>
        </authorList>
    </citation>
    <scope>NUCLEOTIDE SEQUENCE [LARGE SCALE GENOMIC DNA]</scope>
    <source>
        <strain evidence="2 3">DSM 21279</strain>
    </source>
</reference>
<proteinExistence type="predicted"/>
<dbReference type="AlphaFoldDB" id="A0A5M6IW92"/>
<evidence type="ECO:0000313" key="2">
    <source>
        <dbReference type="EMBL" id="KAA5612594.1"/>
    </source>
</evidence>
<evidence type="ECO:0000259" key="1">
    <source>
        <dbReference type="PROSITE" id="PS51186"/>
    </source>
</evidence>
<organism evidence="2 3">
    <name type="scientific">Rhodovastum atsumiense</name>
    <dbReference type="NCBI Taxonomy" id="504468"/>
    <lineage>
        <taxon>Bacteria</taxon>
        <taxon>Pseudomonadati</taxon>
        <taxon>Pseudomonadota</taxon>
        <taxon>Alphaproteobacteria</taxon>
        <taxon>Acetobacterales</taxon>
        <taxon>Acetobacteraceae</taxon>
        <taxon>Rhodovastum</taxon>
    </lineage>
</organism>
<dbReference type="Pfam" id="PF00583">
    <property type="entry name" value="Acetyltransf_1"/>
    <property type="match status" value="1"/>
</dbReference>
<evidence type="ECO:0000313" key="3">
    <source>
        <dbReference type="Proteomes" id="UP000325255"/>
    </source>
</evidence>
<dbReference type="EMBL" id="VWPK01000011">
    <property type="protein sequence ID" value="KAA5612594.1"/>
    <property type="molecule type" value="Genomic_DNA"/>
</dbReference>
<dbReference type="GO" id="GO:0016747">
    <property type="term" value="F:acyltransferase activity, transferring groups other than amino-acyl groups"/>
    <property type="evidence" value="ECO:0007669"/>
    <property type="project" value="InterPro"/>
</dbReference>
<dbReference type="InterPro" id="IPR000182">
    <property type="entry name" value="GNAT_dom"/>
</dbReference>